<feature type="transmembrane region" description="Helical" evidence="4">
    <location>
        <begin position="161"/>
        <end position="181"/>
    </location>
</feature>
<dbReference type="InterPro" id="IPR036259">
    <property type="entry name" value="MFS_trans_sf"/>
</dbReference>
<dbReference type="InterPro" id="IPR020846">
    <property type="entry name" value="MFS_dom"/>
</dbReference>
<keyword evidence="3 4" id="KW-0472">Membrane</keyword>
<dbReference type="PANTHER" id="PTHR11360">
    <property type="entry name" value="MONOCARBOXYLATE TRANSPORTER"/>
    <property type="match status" value="1"/>
</dbReference>
<dbReference type="EMBL" id="JACWUN010000001">
    <property type="protein sequence ID" value="MBD1399229.1"/>
    <property type="molecule type" value="Genomic_DNA"/>
</dbReference>
<evidence type="ECO:0000313" key="6">
    <source>
        <dbReference type="EMBL" id="MBD1399229.1"/>
    </source>
</evidence>
<feature type="domain" description="Major facilitator superfamily (MFS) profile" evidence="5">
    <location>
        <begin position="1"/>
        <end position="382"/>
    </location>
</feature>
<proteinExistence type="predicted"/>
<comment type="caution">
    <text evidence="6">The sequence shown here is derived from an EMBL/GenBank/DDBJ whole genome shotgun (WGS) entry which is preliminary data.</text>
</comment>
<sequence length="384" mass="41175">MPLMVVISALLMQLCLGATYSWAVYVMHLRDLVSISQLHAQIPFTLFYFIFPATMIFSGSLLERFGPRYLTICGGFLFGSGWLISSLGGDNFLYTIIGNGFVAGIGAGIAYIVPISTCMKWFPNNKGLVTGIAVAGFGGGAALVSSGAGFLLDQGFTPFNLFGYFGIIFTLLILFAAIFMVNPPQIRYIASGITHKAGSIFRDRRFLILYFCMFTGLAAGFAVNANIKELYQSATLVTGVSAVSFFALANAAGRVIWGGLFDRLGTVQAIIINLMAQAGILFLTPVILKTGAGLQLFAILTGFNYGGVLVIYAGSVAKIWGAQRVASIYGWLFSANIPGAVAPLVAGYYFDKTGSFNLPLISLGVLITMAAATVYWQRRQINEP</sequence>
<feature type="transmembrane region" description="Helical" evidence="4">
    <location>
        <begin position="69"/>
        <end position="87"/>
    </location>
</feature>
<reference evidence="6" key="1">
    <citation type="submission" date="2020-09" db="EMBL/GenBank/DDBJ databases">
        <title>Pelobacter alkaliphilus sp. nov., a novel anaerobic arsenate-reducing bacterium from terrestrial mud volcano.</title>
        <authorList>
            <person name="Khomyakova M.A."/>
            <person name="Merkel A.Y."/>
            <person name="Slobodkin A.I."/>
        </authorList>
    </citation>
    <scope>NUCLEOTIDE SEQUENCE</scope>
    <source>
        <strain evidence="6">M08fum</strain>
    </source>
</reference>
<dbReference type="Gene3D" id="1.20.1250.20">
    <property type="entry name" value="MFS general substrate transporter like domains"/>
    <property type="match status" value="2"/>
</dbReference>
<dbReference type="Proteomes" id="UP000632828">
    <property type="component" value="Unassembled WGS sequence"/>
</dbReference>
<dbReference type="GO" id="GO:0022857">
    <property type="term" value="F:transmembrane transporter activity"/>
    <property type="evidence" value="ECO:0007669"/>
    <property type="project" value="InterPro"/>
</dbReference>
<organism evidence="6 7">
    <name type="scientific">Pelovirga terrestris</name>
    <dbReference type="NCBI Taxonomy" id="2771352"/>
    <lineage>
        <taxon>Bacteria</taxon>
        <taxon>Pseudomonadati</taxon>
        <taxon>Thermodesulfobacteriota</taxon>
        <taxon>Desulfuromonadia</taxon>
        <taxon>Geobacterales</taxon>
        <taxon>Geobacteraceae</taxon>
        <taxon>Pelovirga</taxon>
    </lineage>
</organism>
<dbReference type="InterPro" id="IPR011701">
    <property type="entry name" value="MFS"/>
</dbReference>
<keyword evidence="2 4" id="KW-1133">Transmembrane helix</keyword>
<feature type="transmembrane region" description="Helical" evidence="4">
    <location>
        <begin position="294"/>
        <end position="316"/>
    </location>
</feature>
<dbReference type="PROSITE" id="PS50850">
    <property type="entry name" value="MFS"/>
    <property type="match status" value="1"/>
</dbReference>
<accession>A0A8J6QJK5</accession>
<feature type="transmembrane region" description="Helical" evidence="4">
    <location>
        <begin position="269"/>
        <end position="288"/>
    </location>
</feature>
<keyword evidence="1 4" id="KW-0812">Transmembrane</keyword>
<dbReference type="SUPFAM" id="SSF103473">
    <property type="entry name" value="MFS general substrate transporter"/>
    <property type="match status" value="1"/>
</dbReference>
<feature type="transmembrane region" description="Helical" evidence="4">
    <location>
        <begin position="233"/>
        <end position="257"/>
    </location>
</feature>
<evidence type="ECO:0000256" key="4">
    <source>
        <dbReference type="SAM" id="Phobius"/>
    </source>
</evidence>
<evidence type="ECO:0000259" key="5">
    <source>
        <dbReference type="PROSITE" id="PS50850"/>
    </source>
</evidence>
<evidence type="ECO:0000256" key="2">
    <source>
        <dbReference type="ARBA" id="ARBA00022989"/>
    </source>
</evidence>
<feature type="transmembrane region" description="Helical" evidence="4">
    <location>
        <begin position="356"/>
        <end position="376"/>
    </location>
</feature>
<evidence type="ECO:0000313" key="7">
    <source>
        <dbReference type="Proteomes" id="UP000632828"/>
    </source>
</evidence>
<evidence type="ECO:0000256" key="1">
    <source>
        <dbReference type="ARBA" id="ARBA00022692"/>
    </source>
</evidence>
<keyword evidence="7" id="KW-1185">Reference proteome</keyword>
<feature type="transmembrane region" description="Helical" evidence="4">
    <location>
        <begin position="328"/>
        <end position="350"/>
    </location>
</feature>
<name>A0A8J6QJK5_9BACT</name>
<feature type="transmembrane region" description="Helical" evidence="4">
    <location>
        <begin position="127"/>
        <end position="149"/>
    </location>
</feature>
<evidence type="ECO:0000256" key="3">
    <source>
        <dbReference type="ARBA" id="ARBA00023136"/>
    </source>
</evidence>
<dbReference type="InterPro" id="IPR050327">
    <property type="entry name" value="Proton-linked_MCT"/>
</dbReference>
<dbReference type="AlphaFoldDB" id="A0A8J6QJK5"/>
<gene>
    <name evidence="6" type="ORF">ICT70_00920</name>
</gene>
<feature type="transmembrane region" description="Helical" evidence="4">
    <location>
        <begin position="45"/>
        <end position="62"/>
    </location>
</feature>
<dbReference type="Pfam" id="PF07690">
    <property type="entry name" value="MFS_1"/>
    <property type="match status" value="1"/>
</dbReference>
<protein>
    <submittedName>
        <fullName evidence="6">MFS transporter</fullName>
    </submittedName>
</protein>
<feature type="transmembrane region" description="Helical" evidence="4">
    <location>
        <begin position="93"/>
        <end position="115"/>
    </location>
</feature>
<feature type="transmembrane region" description="Helical" evidence="4">
    <location>
        <begin position="206"/>
        <end position="227"/>
    </location>
</feature>
<dbReference type="RefSeq" id="WP_191153502.1">
    <property type="nucleotide sequence ID" value="NZ_JACWUN010000001.1"/>
</dbReference>